<dbReference type="Proteomes" id="UP000054544">
    <property type="component" value="Unassembled WGS sequence"/>
</dbReference>
<name>A0A0D9NJP9_METAN</name>
<dbReference type="AlphaFoldDB" id="A0A0D9NJP9"/>
<sequence>MQLKNLLLLASAAMGAIAQYDDGFYNEVQYDNFEDEFATSPKVKRREPDTMSDLINLDEFTTTITSTYALEWMVEYIECEIEKSELSYKCAFSINDSATFQMTTNAPKSREDATRQHETLLGIMEKMGFKKLGGSKHGVQEGESPNIGDDRLTQYDFVVYYSSQKESSGPMADMLQHVESNLRGYEIKTDTTGDTFRTRFRYVGHINPGSEPEDYGAIVCTVIQYYHLQIWYELDEEGLVQYSFIPRPEA</sequence>
<evidence type="ECO:0000256" key="1">
    <source>
        <dbReference type="SAM" id="SignalP"/>
    </source>
</evidence>
<reference evidence="3" key="1">
    <citation type="journal article" date="2014" name="BMC Genomics">
        <title>The genome sequence of the biocontrol fungus Metarhizium anisopliae and comparative genomics of Metarhizium species.</title>
        <authorList>
            <person name="Pattemore J.A."/>
            <person name="Hane J.K."/>
            <person name="Williams A.H."/>
            <person name="Wilson B.A."/>
            <person name="Stodart B.J."/>
            <person name="Ash G.J."/>
        </authorList>
    </citation>
    <scope>NUCLEOTIDE SEQUENCE [LARGE SCALE GENOMIC DNA]</scope>
    <source>
        <strain evidence="3">BRIP 53293</strain>
    </source>
</reference>
<feature type="signal peptide" evidence="1">
    <location>
        <begin position="1"/>
        <end position="18"/>
    </location>
</feature>
<protein>
    <submittedName>
        <fullName evidence="2">Uncharacterized protein</fullName>
    </submittedName>
</protein>
<dbReference type="EMBL" id="KE384763">
    <property type="protein sequence ID" value="KJK74091.1"/>
    <property type="molecule type" value="Genomic_DNA"/>
</dbReference>
<proteinExistence type="predicted"/>
<keyword evidence="1" id="KW-0732">Signal</keyword>
<organism evidence="2 3">
    <name type="scientific">Metarhizium anisopliae BRIP 53293</name>
    <dbReference type="NCBI Taxonomy" id="1291518"/>
    <lineage>
        <taxon>Eukaryota</taxon>
        <taxon>Fungi</taxon>
        <taxon>Dikarya</taxon>
        <taxon>Ascomycota</taxon>
        <taxon>Pezizomycotina</taxon>
        <taxon>Sordariomycetes</taxon>
        <taxon>Hypocreomycetidae</taxon>
        <taxon>Hypocreales</taxon>
        <taxon>Clavicipitaceae</taxon>
        <taxon>Metarhizium</taxon>
    </lineage>
</organism>
<gene>
    <name evidence="2" type="ORF">H634G_10630</name>
</gene>
<evidence type="ECO:0000313" key="3">
    <source>
        <dbReference type="Proteomes" id="UP000054544"/>
    </source>
</evidence>
<accession>A0A0D9NJP9</accession>
<keyword evidence="3" id="KW-1185">Reference proteome</keyword>
<feature type="chain" id="PRO_5002341098" evidence="1">
    <location>
        <begin position="19"/>
        <end position="250"/>
    </location>
</feature>
<evidence type="ECO:0000313" key="2">
    <source>
        <dbReference type="EMBL" id="KJK74091.1"/>
    </source>
</evidence>